<gene>
    <name evidence="1" type="ORF">RFV38_09085</name>
</gene>
<sequence>MNYFLFLNHPKGEEVYRVDKEREELLKEHFKRVDTLKTEVVIRGKKYNAIVDYSAFSNLANFDCFKCQDPCCADNPIIYEKITREFILENANEYNKKTKNIDILLENNYSEDEIIDAIENKDCMVPEESVENEISLCTCSFKPNNESILCALHSICLDQNLGAKEIVDIKPIVCSLWPIDIISEEDESVLYITVPDDFTTGFTIEDYYDTPCVNKELSQTATFRRKNPEGFLEDEYVPLIFAYGETLKYSLGEKFYEDVKERLLEENLIFLEELNIKEKQILKK</sequence>
<dbReference type="EMBL" id="JAVIKH010000012">
    <property type="protein sequence ID" value="MDX8336649.1"/>
    <property type="molecule type" value="Genomic_DNA"/>
</dbReference>
<keyword evidence="2" id="KW-1185">Reference proteome</keyword>
<comment type="caution">
    <text evidence="1">The sequence shown here is derived from an EMBL/GenBank/DDBJ whole genome shotgun (WGS) entry which is preliminary data.</text>
</comment>
<evidence type="ECO:0000313" key="2">
    <source>
        <dbReference type="Proteomes" id="UP001279681"/>
    </source>
</evidence>
<accession>A0ABU4WBQ0</accession>
<dbReference type="RefSeq" id="WP_320314034.1">
    <property type="nucleotide sequence ID" value="NZ_JAVIKH010000012.1"/>
</dbReference>
<evidence type="ECO:0000313" key="1">
    <source>
        <dbReference type="EMBL" id="MDX8336649.1"/>
    </source>
</evidence>
<name>A0ABU4WBQ0_9FUSO</name>
<proteinExistence type="predicted"/>
<protein>
    <submittedName>
        <fullName evidence="1">Uncharacterized protein</fullName>
    </submittedName>
</protein>
<organism evidence="1 2">
    <name type="scientific">Candidatus Cetobacterium colombiensis</name>
    <dbReference type="NCBI Taxonomy" id="3073100"/>
    <lineage>
        <taxon>Bacteria</taxon>
        <taxon>Fusobacteriati</taxon>
        <taxon>Fusobacteriota</taxon>
        <taxon>Fusobacteriia</taxon>
        <taxon>Fusobacteriales</taxon>
        <taxon>Fusobacteriaceae</taxon>
        <taxon>Cetobacterium</taxon>
    </lineage>
</organism>
<reference evidence="2" key="1">
    <citation type="submission" date="2023-07" db="EMBL/GenBank/DDBJ databases">
        <authorList>
            <person name="Colorado M.A."/>
            <person name="Villamil L.M."/>
            <person name="Melo J.F."/>
            <person name="Rodriguez J.A."/>
            <person name="Ruiz R.Y."/>
        </authorList>
    </citation>
    <scope>NUCLEOTIDE SEQUENCE [LARGE SCALE GENOMIC DNA]</scope>
    <source>
        <strain evidence="2">C33</strain>
    </source>
</reference>
<dbReference type="Proteomes" id="UP001279681">
    <property type="component" value="Unassembled WGS sequence"/>
</dbReference>